<accession>A0A1H0H204</accession>
<comment type="caution">
    <text evidence="1">The sequence shown here is derived from an EMBL/GenBank/DDBJ whole genome shotgun (WGS) entry which is preliminary data.</text>
</comment>
<proteinExistence type="predicted"/>
<dbReference type="OrthoDB" id="9939076at2"/>
<reference evidence="2" key="1">
    <citation type="submission" date="2016-10" db="EMBL/GenBank/DDBJ databases">
        <authorList>
            <person name="de Groot N.N."/>
        </authorList>
    </citation>
    <scope>NUCLEOTIDE SEQUENCE [LARGE SCALE GENOMIC DNA]</scope>
    <source>
        <strain evidence="2">BP1-145</strain>
    </source>
</reference>
<protein>
    <submittedName>
        <fullName evidence="1">Uncharacterized protein</fullName>
    </submittedName>
</protein>
<evidence type="ECO:0000313" key="2">
    <source>
        <dbReference type="Proteomes" id="UP000199134"/>
    </source>
</evidence>
<evidence type="ECO:0000313" key="1">
    <source>
        <dbReference type="EMBL" id="SDO13178.1"/>
    </source>
</evidence>
<organism evidence="1 2">
    <name type="scientific">Prevotella communis</name>
    <dbReference type="NCBI Taxonomy" id="2913614"/>
    <lineage>
        <taxon>Bacteria</taxon>
        <taxon>Pseudomonadati</taxon>
        <taxon>Bacteroidota</taxon>
        <taxon>Bacteroidia</taxon>
        <taxon>Bacteroidales</taxon>
        <taxon>Prevotellaceae</taxon>
        <taxon>Prevotella</taxon>
    </lineage>
</organism>
<name>A0A1H0H204_9BACT</name>
<dbReference type="AlphaFoldDB" id="A0A1H0H204"/>
<dbReference type="Proteomes" id="UP000199134">
    <property type="component" value="Unassembled WGS sequence"/>
</dbReference>
<sequence>MKSVKCTNSERKTVRFCLNGHETDQIIVTAIQDGEYWFQIGMYKTLKNAKKQAVRQMAQVGYTLDQKELDALTIESLL</sequence>
<dbReference type="RefSeq" id="WP_091853589.1">
    <property type="nucleotide sequence ID" value="NZ_FNIW01000010.1"/>
</dbReference>
<dbReference type="EMBL" id="FNIW01000010">
    <property type="protein sequence ID" value="SDO13178.1"/>
    <property type="molecule type" value="Genomic_DNA"/>
</dbReference>
<gene>
    <name evidence="1" type="ORF">SAMN04487900_11083</name>
</gene>